<dbReference type="Proteomes" id="UP001396334">
    <property type="component" value="Unassembled WGS sequence"/>
</dbReference>
<feature type="region of interest" description="Disordered" evidence="1">
    <location>
        <begin position="1"/>
        <end position="95"/>
    </location>
</feature>
<proteinExistence type="predicted"/>
<comment type="caution">
    <text evidence="2">The sequence shown here is derived from an EMBL/GenBank/DDBJ whole genome shotgun (WGS) entry which is preliminary data.</text>
</comment>
<keyword evidence="3" id="KW-1185">Reference proteome</keyword>
<protein>
    <submittedName>
        <fullName evidence="2">Uncharacterized protein</fullName>
    </submittedName>
</protein>
<evidence type="ECO:0000313" key="3">
    <source>
        <dbReference type="Proteomes" id="UP001396334"/>
    </source>
</evidence>
<feature type="compositionally biased region" description="Basic and acidic residues" evidence="1">
    <location>
        <begin position="21"/>
        <end position="52"/>
    </location>
</feature>
<dbReference type="EMBL" id="JBBPBN010000057">
    <property type="protein sequence ID" value="KAK8989058.1"/>
    <property type="molecule type" value="Genomic_DNA"/>
</dbReference>
<feature type="compositionally biased region" description="Polar residues" evidence="1">
    <location>
        <begin position="55"/>
        <end position="66"/>
    </location>
</feature>
<dbReference type="PANTHER" id="PTHR34660">
    <property type="entry name" value="MYB-LIKE PROTEIN X"/>
    <property type="match status" value="1"/>
</dbReference>
<evidence type="ECO:0000256" key="1">
    <source>
        <dbReference type="SAM" id="MobiDB-lite"/>
    </source>
</evidence>
<evidence type="ECO:0000313" key="2">
    <source>
        <dbReference type="EMBL" id="KAK8989058.1"/>
    </source>
</evidence>
<gene>
    <name evidence="2" type="ORF">V6N11_030426</name>
</gene>
<organism evidence="2 3">
    <name type="scientific">Hibiscus sabdariffa</name>
    <name type="common">roselle</name>
    <dbReference type="NCBI Taxonomy" id="183260"/>
    <lineage>
        <taxon>Eukaryota</taxon>
        <taxon>Viridiplantae</taxon>
        <taxon>Streptophyta</taxon>
        <taxon>Embryophyta</taxon>
        <taxon>Tracheophyta</taxon>
        <taxon>Spermatophyta</taxon>
        <taxon>Magnoliopsida</taxon>
        <taxon>eudicotyledons</taxon>
        <taxon>Gunneridae</taxon>
        <taxon>Pentapetalae</taxon>
        <taxon>rosids</taxon>
        <taxon>malvids</taxon>
        <taxon>Malvales</taxon>
        <taxon>Malvaceae</taxon>
        <taxon>Malvoideae</taxon>
        <taxon>Hibiscus</taxon>
    </lineage>
</organism>
<name>A0ABR2PL71_9ROSI</name>
<accession>A0ABR2PL71</accession>
<reference evidence="2 3" key="1">
    <citation type="journal article" date="2024" name="G3 (Bethesda)">
        <title>Genome assembly of Hibiscus sabdariffa L. provides insights into metabolisms of medicinal natural products.</title>
        <authorList>
            <person name="Kim T."/>
        </authorList>
    </citation>
    <scope>NUCLEOTIDE SEQUENCE [LARGE SCALE GENOMIC DNA]</scope>
    <source>
        <strain evidence="2">TK-2024</strain>
        <tissue evidence="2">Old leaves</tissue>
    </source>
</reference>
<sequence length="197" mass="22509">MSRCFPYQPLGYPRQGLVESIKPERREKKQEKKESKRKDKAQGLTKEFKMLDDSLNVNKHGQSENSDLTEEHEAPACYTSDGSQHSNKRKRETLFPDECRVDGNIVKNSKKPREPDASLSEPYESFFEDWMPPPLIELNDDNNGDRWFLKVKHPEQPAAKTSKLDSGVTWRGGATIGSCAQFLSDAEIFALPYTIPF</sequence>
<dbReference type="PANTHER" id="PTHR34660:SF7">
    <property type="entry name" value="DNA LIGASE-LIKE PROTEIN"/>
    <property type="match status" value="1"/>
</dbReference>